<accession>A0A0W0F034</accession>
<organism evidence="1 2">
    <name type="scientific">Moniliophthora roreri</name>
    <name type="common">Frosty pod rot fungus</name>
    <name type="synonym">Monilia roreri</name>
    <dbReference type="NCBI Taxonomy" id="221103"/>
    <lineage>
        <taxon>Eukaryota</taxon>
        <taxon>Fungi</taxon>
        <taxon>Dikarya</taxon>
        <taxon>Basidiomycota</taxon>
        <taxon>Agaricomycotina</taxon>
        <taxon>Agaricomycetes</taxon>
        <taxon>Agaricomycetidae</taxon>
        <taxon>Agaricales</taxon>
        <taxon>Marasmiineae</taxon>
        <taxon>Marasmiaceae</taxon>
        <taxon>Moniliophthora</taxon>
    </lineage>
</organism>
<dbReference type="Proteomes" id="UP000054988">
    <property type="component" value="Unassembled WGS sequence"/>
</dbReference>
<proteinExistence type="predicted"/>
<reference evidence="1 2" key="1">
    <citation type="submission" date="2015-12" db="EMBL/GenBank/DDBJ databases">
        <title>Draft genome sequence of Moniliophthora roreri, the causal agent of frosty pod rot of cacao.</title>
        <authorList>
            <person name="Aime M.C."/>
            <person name="Diaz-Valderrama J.R."/>
            <person name="Kijpornyongpan T."/>
            <person name="Phillips-Mora W."/>
        </authorList>
    </citation>
    <scope>NUCLEOTIDE SEQUENCE [LARGE SCALE GENOMIC DNA]</scope>
    <source>
        <strain evidence="1 2">MCA 2952</strain>
    </source>
</reference>
<name>A0A0W0F034_MONRR</name>
<protein>
    <submittedName>
        <fullName evidence="1">Uncharacterized protein</fullName>
    </submittedName>
</protein>
<gene>
    <name evidence="1" type="ORF">WG66_17726</name>
</gene>
<evidence type="ECO:0000313" key="1">
    <source>
        <dbReference type="EMBL" id="KTB29692.1"/>
    </source>
</evidence>
<evidence type="ECO:0000313" key="2">
    <source>
        <dbReference type="Proteomes" id="UP000054988"/>
    </source>
</evidence>
<dbReference type="EMBL" id="LATX01002416">
    <property type="protein sequence ID" value="KTB29692.1"/>
    <property type="molecule type" value="Genomic_DNA"/>
</dbReference>
<sequence>MLLCEYINKAKQPAAFQAAGNELVIVSKTPFFFSNNTTPAEKLCRLADLDNIVKVLLDKVAMFENPEHGHSTLLDQALVSITTVTNNLYTDNHLLMEDHTTIRTLLSNLLTLCTKIEMQLMALQWEMAMEYLSKPLYHA</sequence>
<comment type="caution">
    <text evidence="1">The sequence shown here is derived from an EMBL/GenBank/DDBJ whole genome shotgun (WGS) entry which is preliminary data.</text>
</comment>
<dbReference type="AlphaFoldDB" id="A0A0W0F034"/>